<keyword evidence="2" id="KW-1185">Reference proteome</keyword>
<dbReference type="AlphaFoldDB" id="A0A267MAB0"/>
<sequence length="490" mass="54727">MSCNNIYECKTKDSKPQNILLECGQGTGSKTFTSSNDDPFQLAHVTLDTASLNRPEVVIKFSSLVKMERLINGATVRLQYELFKVCKGEDPKSLGIWVFEEINVLENAFESQEESFSFIFCECQPCHECCDYFVIVTPDEINGAIATVSNGRIVALSQSSQHISKDKYKVCGEKLKGKYPKTKKVLSLCGQGNGSIIFRNGPEIGTPVEIAHIIMDITSLIKTKVLIEFSSIVKIDLNVSDIRLRFELFRVSNGEKPLSRGTWTFERTGVVEDIELEKVFDFVFCEEITCEGCWKYFVTVTPVELEASFRFADVTVDNVRITGLAQSSCDLPCYHDCKPKAPKPKGILLECGEGTGSRIFTSSNDPPFQLAQVSINTTGLCEPMVNIEFSSIVSFERLTSFFVLNGRLRYELFGVCDNESPISLGVWVIERINFSDIDKSTNIFNFTFCDCITCPGCCDYFVTVTPIEITEDVIRVTVSNGRMVALAQKS</sequence>
<gene>
    <name evidence="1" type="ORF">CCE28_21515</name>
</gene>
<evidence type="ECO:0000313" key="1">
    <source>
        <dbReference type="EMBL" id="PAB55858.1"/>
    </source>
</evidence>
<dbReference type="InterPro" id="IPR027972">
    <property type="entry name" value="DUF4489"/>
</dbReference>
<dbReference type="Pfam" id="PF14879">
    <property type="entry name" value="DUF4489"/>
    <property type="match status" value="3"/>
</dbReference>
<dbReference type="RefSeq" id="WP_095136274.1">
    <property type="nucleotide sequence ID" value="NZ_NIBG01000044.1"/>
</dbReference>
<evidence type="ECO:0000313" key="2">
    <source>
        <dbReference type="Proteomes" id="UP000216024"/>
    </source>
</evidence>
<proteinExistence type="predicted"/>
<protein>
    <submittedName>
        <fullName evidence="1">Uncharacterized protein</fullName>
    </submittedName>
</protein>
<dbReference type="Proteomes" id="UP000216024">
    <property type="component" value="Unassembled WGS sequence"/>
</dbReference>
<name>A0A267MAB0_9FIRM</name>
<comment type="caution">
    <text evidence="1">The sequence shown here is derived from an EMBL/GenBank/DDBJ whole genome shotgun (WGS) entry which is preliminary data.</text>
</comment>
<reference evidence="1 2" key="1">
    <citation type="submission" date="2017-06" db="EMBL/GenBank/DDBJ databases">
        <title>Draft genome sequence of anaerobic fermentative bacterium Anaeromicrobium sediminis DY2726D isolated from West Pacific Ocean sediments.</title>
        <authorList>
            <person name="Zeng X."/>
        </authorList>
    </citation>
    <scope>NUCLEOTIDE SEQUENCE [LARGE SCALE GENOMIC DNA]</scope>
    <source>
        <strain evidence="1 2">DY2726D</strain>
    </source>
</reference>
<dbReference type="OrthoDB" id="1912442at2"/>
<accession>A0A267MAB0</accession>
<dbReference type="EMBL" id="NIBG01000044">
    <property type="protein sequence ID" value="PAB55858.1"/>
    <property type="molecule type" value="Genomic_DNA"/>
</dbReference>
<organism evidence="1 2">
    <name type="scientific">Anaeromicrobium sediminis</name>
    <dbReference type="NCBI Taxonomy" id="1478221"/>
    <lineage>
        <taxon>Bacteria</taxon>
        <taxon>Bacillati</taxon>
        <taxon>Bacillota</taxon>
        <taxon>Clostridia</taxon>
        <taxon>Peptostreptococcales</taxon>
        <taxon>Thermotaleaceae</taxon>
        <taxon>Anaeromicrobium</taxon>
    </lineage>
</organism>